<accession>A0A0A9H170</accession>
<evidence type="ECO:0000313" key="1">
    <source>
        <dbReference type="EMBL" id="JAE30990.1"/>
    </source>
</evidence>
<dbReference type="AlphaFoldDB" id="A0A0A9H170"/>
<protein>
    <submittedName>
        <fullName evidence="1">Uncharacterized protein</fullName>
    </submittedName>
</protein>
<sequence length="49" mass="5643">MIGHKLKCTDTILNNGCIGRMKFLEKYTGVNFSQRQQNLEKYTKGALSY</sequence>
<reference evidence="1" key="1">
    <citation type="submission" date="2014-09" db="EMBL/GenBank/DDBJ databases">
        <authorList>
            <person name="Magalhaes I.L.F."/>
            <person name="Oliveira U."/>
            <person name="Santos F.R."/>
            <person name="Vidigal T.H.D.A."/>
            <person name="Brescovit A.D."/>
            <person name="Santos A.J."/>
        </authorList>
    </citation>
    <scope>NUCLEOTIDE SEQUENCE</scope>
    <source>
        <tissue evidence="1">Shoot tissue taken approximately 20 cm above the soil surface</tissue>
    </source>
</reference>
<organism evidence="1">
    <name type="scientific">Arundo donax</name>
    <name type="common">Giant reed</name>
    <name type="synonym">Donax arundinaceus</name>
    <dbReference type="NCBI Taxonomy" id="35708"/>
    <lineage>
        <taxon>Eukaryota</taxon>
        <taxon>Viridiplantae</taxon>
        <taxon>Streptophyta</taxon>
        <taxon>Embryophyta</taxon>
        <taxon>Tracheophyta</taxon>
        <taxon>Spermatophyta</taxon>
        <taxon>Magnoliopsida</taxon>
        <taxon>Liliopsida</taxon>
        <taxon>Poales</taxon>
        <taxon>Poaceae</taxon>
        <taxon>PACMAD clade</taxon>
        <taxon>Arundinoideae</taxon>
        <taxon>Arundineae</taxon>
        <taxon>Arundo</taxon>
    </lineage>
</organism>
<reference evidence="1" key="2">
    <citation type="journal article" date="2015" name="Data Brief">
        <title>Shoot transcriptome of the giant reed, Arundo donax.</title>
        <authorList>
            <person name="Barrero R.A."/>
            <person name="Guerrero F.D."/>
            <person name="Moolhuijzen P."/>
            <person name="Goolsby J.A."/>
            <person name="Tidwell J."/>
            <person name="Bellgard S.E."/>
            <person name="Bellgard M.I."/>
        </authorList>
    </citation>
    <scope>NUCLEOTIDE SEQUENCE</scope>
    <source>
        <tissue evidence="1">Shoot tissue taken approximately 20 cm above the soil surface</tissue>
    </source>
</reference>
<proteinExistence type="predicted"/>
<dbReference type="EMBL" id="GBRH01166906">
    <property type="protein sequence ID" value="JAE30990.1"/>
    <property type="molecule type" value="Transcribed_RNA"/>
</dbReference>
<name>A0A0A9H170_ARUDO</name>